<feature type="transmembrane region" description="Helical" evidence="6">
    <location>
        <begin position="260"/>
        <end position="280"/>
    </location>
</feature>
<organism evidence="7 8">
    <name type="scientific">Aedoeadaptatus coxii</name>
    <dbReference type="NCBI Taxonomy" id="755172"/>
    <lineage>
        <taxon>Bacteria</taxon>
        <taxon>Bacillati</taxon>
        <taxon>Bacillota</taxon>
        <taxon>Tissierellia</taxon>
        <taxon>Tissierellales</taxon>
        <taxon>Peptoniphilaceae</taxon>
        <taxon>Aedoeadaptatus</taxon>
    </lineage>
</organism>
<feature type="transmembrane region" description="Helical" evidence="6">
    <location>
        <begin position="188"/>
        <end position="212"/>
    </location>
</feature>
<evidence type="ECO:0000313" key="8">
    <source>
        <dbReference type="Proteomes" id="UP000070442"/>
    </source>
</evidence>
<keyword evidence="8" id="KW-1185">Reference proteome</keyword>
<name>A0A134AKX6_9FIRM</name>
<dbReference type="Proteomes" id="UP000070442">
    <property type="component" value="Unassembled WGS sequence"/>
</dbReference>
<dbReference type="PANTHER" id="PTHR30213">
    <property type="entry name" value="INNER MEMBRANE PROTEIN YHJD"/>
    <property type="match status" value="1"/>
</dbReference>
<proteinExistence type="predicted"/>
<dbReference type="OrthoDB" id="9775903at2"/>
<protein>
    <submittedName>
        <fullName evidence="7">YihY family protein</fullName>
    </submittedName>
</protein>
<reference evidence="8" key="1">
    <citation type="submission" date="2016-01" db="EMBL/GenBank/DDBJ databases">
        <authorList>
            <person name="Mitreva M."/>
            <person name="Pepin K.H."/>
            <person name="Mihindukulasuriya K.A."/>
            <person name="Fulton R."/>
            <person name="Fronick C."/>
            <person name="O'Laughlin M."/>
            <person name="Miner T."/>
            <person name="Herter B."/>
            <person name="Rosa B.A."/>
            <person name="Cordes M."/>
            <person name="Tomlinson C."/>
            <person name="Wollam A."/>
            <person name="Palsikar V.B."/>
            <person name="Mardis E.R."/>
            <person name="Wilson R.K."/>
        </authorList>
    </citation>
    <scope>NUCLEOTIDE SEQUENCE [LARGE SCALE GENOMIC DNA]</scope>
    <source>
        <strain evidence="8">DNF00729</strain>
    </source>
</reference>
<dbReference type="PANTHER" id="PTHR30213:SF0">
    <property type="entry name" value="UPF0761 MEMBRANE PROTEIN YIHY"/>
    <property type="match status" value="1"/>
</dbReference>
<keyword evidence="2" id="KW-1003">Cell membrane</keyword>
<dbReference type="GO" id="GO:0005886">
    <property type="term" value="C:plasma membrane"/>
    <property type="evidence" value="ECO:0007669"/>
    <property type="project" value="UniProtKB-SubCell"/>
</dbReference>
<feature type="transmembrane region" description="Helical" evidence="6">
    <location>
        <begin position="44"/>
        <end position="64"/>
    </location>
</feature>
<evidence type="ECO:0000256" key="3">
    <source>
        <dbReference type="ARBA" id="ARBA00022692"/>
    </source>
</evidence>
<evidence type="ECO:0000256" key="2">
    <source>
        <dbReference type="ARBA" id="ARBA00022475"/>
    </source>
</evidence>
<feature type="transmembrane region" description="Helical" evidence="6">
    <location>
        <begin position="224"/>
        <end position="248"/>
    </location>
</feature>
<dbReference type="Pfam" id="PF03631">
    <property type="entry name" value="Virul_fac_BrkB"/>
    <property type="match status" value="1"/>
</dbReference>
<sequence length="316" mass="36054">MEEFVNMNLWKRKLKGLVRKKPFAFFDIFLYHTLHNDLFQHAAGLSYFLILAIFPFFIALLNIVSYINDGYLKKVFDGINQLPPSIKDIIFGFIRDLQLNSSSTLLSISLIGSVYIASKGIKQLIRTINDVLNLTEKRNPLSLMALAFVMTIALFALIILVFATQVVGSNLLEFIFNLLEFPPRLYRVINFLMNLVPLMFMFISFFVLYYLSPKWPEGYKSSKRITAISAGFTTLVIILATQGFSFYVSNFSSYSNTYGSLAGMIIFLVWLYLFGLMLLFGGALQATLYTIENGGNTWPRKETLFDGIVSQHERIC</sequence>
<evidence type="ECO:0000313" key="7">
    <source>
        <dbReference type="EMBL" id="KXB68376.1"/>
    </source>
</evidence>
<comment type="subcellular location">
    <subcellularLocation>
        <location evidence="1">Cell membrane</location>
        <topology evidence="1">Multi-pass membrane protein</topology>
    </subcellularLocation>
</comment>
<evidence type="ECO:0000256" key="6">
    <source>
        <dbReference type="SAM" id="Phobius"/>
    </source>
</evidence>
<dbReference type="InterPro" id="IPR017039">
    <property type="entry name" value="Virul_fac_BrkB"/>
</dbReference>
<comment type="caution">
    <text evidence="7">The sequence shown here is derived from an EMBL/GenBank/DDBJ whole genome shotgun (WGS) entry which is preliminary data.</text>
</comment>
<evidence type="ECO:0000256" key="1">
    <source>
        <dbReference type="ARBA" id="ARBA00004651"/>
    </source>
</evidence>
<keyword evidence="3 6" id="KW-0812">Transmembrane</keyword>
<keyword evidence="4 6" id="KW-1133">Transmembrane helix</keyword>
<evidence type="ECO:0000256" key="4">
    <source>
        <dbReference type="ARBA" id="ARBA00022989"/>
    </source>
</evidence>
<dbReference type="NCBIfam" id="TIGR00765">
    <property type="entry name" value="yihY_not_rbn"/>
    <property type="match status" value="1"/>
</dbReference>
<dbReference type="PIRSF" id="PIRSF035875">
    <property type="entry name" value="RNase_BN"/>
    <property type="match status" value="1"/>
</dbReference>
<dbReference type="EMBL" id="LSDG01000002">
    <property type="protein sequence ID" value="KXB68376.1"/>
    <property type="molecule type" value="Genomic_DNA"/>
</dbReference>
<dbReference type="AlphaFoldDB" id="A0A134AKX6"/>
<evidence type="ECO:0000256" key="5">
    <source>
        <dbReference type="ARBA" id="ARBA00023136"/>
    </source>
</evidence>
<feature type="transmembrane region" description="Helical" evidence="6">
    <location>
        <begin position="143"/>
        <end position="168"/>
    </location>
</feature>
<accession>A0A134AKX6</accession>
<dbReference type="STRING" id="755172.HMPREF1863_00088"/>
<dbReference type="PATRIC" id="fig|755172.3.peg.84"/>
<keyword evidence="5 6" id="KW-0472">Membrane</keyword>
<gene>
    <name evidence="7" type="ORF">HMPREF1863_00088</name>
</gene>